<evidence type="ECO:0000256" key="5">
    <source>
        <dbReference type="ARBA" id="ARBA00023015"/>
    </source>
</evidence>
<dbReference type="STRING" id="446469.Sked_36770"/>
<dbReference type="PANTHER" id="PTHR30204:SF0">
    <property type="entry name" value="REDOX-SENSITIVE TRANSCRIPTIONAL ACTIVATOR SOXR"/>
    <property type="match status" value="1"/>
</dbReference>
<dbReference type="NCBIfam" id="TIGR01950">
    <property type="entry name" value="SoxR"/>
    <property type="match status" value="1"/>
</dbReference>
<dbReference type="InterPro" id="IPR010211">
    <property type="entry name" value="Redox-sen_tscrpt-act_SoxR"/>
</dbReference>
<accession>D1BG46</accession>
<dbReference type="RefSeq" id="WP_012868631.1">
    <property type="nucleotide sequence ID" value="NC_013521.1"/>
</dbReference>
<keyword evidence="4" id="KW-0411">Iron-sulfur</keyword>
<evidence type="ECO:0000313" key="11">
    <source>
        <dbReference type="Proteomes" id="UP000000322"/>
    </source>
</evidence>
<dbReference type="GO" id="GO:0006979">
    <property type="term" value="P:response to oxidative stress"/>
    <property type="evidence" value="ECO:0007669"/>
    <property type="project" value="InterPro"/>
</dbReference>
<dbReference type="AlphaFoldDB" id="D1BG46"/>
<dbReference type="GO" id="GO:0051537">
    <property type="term" value="F:2 iron, 2 sulfur cluster binding"/>
    <property type="evidence" value="ECO:0007669"/>
    <property type="project" value="UniProtKB-KW"/>
</dbReference>
<evidence type="ECO:0000256" key="6">
    <source>
        <dbReference type="ARBA" id="ARBA00023125"/>
    </source>
</evidence>
<dbReference type="InterPro" id="IPR047057">
    <property type="entry name" value="MerR_fam"/>
</dbReference>
<evidence type="ECO:0000259" key="9">
    <source>
        <dbReference type="PROSITE" id="PS50937"/>
    </source>
</evidence>
<dbReference type="Proteomes" id="UP000000322">
    <property type="component" value="Chromosome"/>
</dbReference>
<dbReference type="EMBL" id="CP001819">
    <property type="protein sequence ID" value="ACZ23563.1"/>
    <property type="molecule type" value="Genomic_DNA"/>
</dbReference>
<dbReference type="InterPro" id="IPR015358">
    <property type="entry name" value="Tscrpt_reg_MerR_DNA-bd"/>
</dbReference>
<evidence type="ECO:0000256" key="3">
    <source>
        <dbReference type="ARBA" id="ARBA00023004"/>
    </source>
</evidence>
<keyword evidence="7" id="KW-0804">Transcription</keyword>
<keyword evidence="6" id="KW-0238">DNA-binding</keyword>
<dbReference type="InterPro" id="IPR000551">
    <property type="entry name" value="MerR-type_HTH_dom"/>
</dbReference>
<dbReference type="Gene3D" id="1.10.1660.10">
    <property type="match status" value="1"/>
</dbReference>
<feature type="domain" description="HTH merR-type" evidence="9">
    <location>
        <begin position="17"/>
        <end position="85"/>
    </location>
</feature>
<evidence type="ECO:0000256" key="8">
    <source>
        <dbReference type="SAM" id="MobiDB-lite"/>
    </source>
</evidence>
<keyword evidence="1" id="KW-0001">2Fe-2S</keyword>
<keyword evidence="3" id="KW-0408">Iron</keyword>
<dbReference type="eggNOG" id="COG0789">
    <property type="taxonomic scope" value="Bacteria"/>
</dbReference>
<organism evidence="10 11">
    <name type="scientific">Sanguibacter keddieii (strain ATCC 51767 / DSM 10542 / NCFB 3025 / ST-74)</name>
    <dbReference type="NCBI Taxonomy" id="446469"/>
    <lineage>
        <taxon>Bacteria</taxon>
        <taxon>Bacillati</taxon>
        <taxon>Actinomycetota</taxon>
        <taxon>Actinomycetes</taxon>
        <taxon>Micrococcales</taxon>
        <taxon>Sanguibacteraceae</taxon>
        <taxon>Sanguibacter</taxon>
    </lineage>
</organism>
<evidence type="ECO:0000256" key="2">
    <source>
        <dbReference type="ARBA" id="ARBA00022723"/>
    </source>
</evidence>
<dbReference type="PRINTS" id="PR00040">
    <property type="entry name" value="HTHMERR"/>
</dbReference>
<proteinExistence type="predicted"/>
<dbReference type="SUPFAM" id="SSF46955">
    <property type="entry name" value="Putative DNA-binding domain"/>
    <property type="match status" value="1"/>
</dbReference>
<keyword evidence="11" id="KW-1185">Reference proteome</keyword>
<dbReference type="SMART" id="SM00422">
    <property type="entry name" value="HTH_MERR"/>
    <property type="match status" value="1"/>
</dbReference>
<keyword evidence="2" id="KW-0479">Metal-binding</keyword>
<dbReference type="PANTHER" id="PTHR30204">
    <property type="entry name" value="REDOX-CYCLING DRUG-SENSING TRANSCRIPTIONAL ACTIVATOR SOXR"/>
    <property type="match status" value="1"/>
</dbReference>
<evidence type="ECO:0000313" key="10">
    <source>
        <dbReference type="EMBL" id="ACZ23563.1"/>
    </source>
</evidence>
<dbReference type="GO" id="GO:0003677">
    <property type="term" value="F:DNA binding"/>
    <property type="evidence" value="ECO:0007669"/>
    <property type="project" value="UniProtKB-KW"/>
</dbReference>
<dbReference type="InterPro" id="IPR009061">
    <property type="entry name" value="DNA-bd_dom_put_sf"/>
</dbReference>
<dbReference type="KEGG" id="ske:Sked_36770"/>
<evidence type="ECO:0000256" key="1">
    <source>
        <dbReference type="ARBA" id="ARBA00022714"/>
    </source>
</evidence>
<feature type="region of interest" description="Disordered" evidence="8">
    <location>
        <begin position="148"/>
        <end position="167"/>
    </location>
</feature>
<name>D1BG46_SANKS</name>
<dbReference type="GO" id="GO:0046872">
    <property type="term" value="F:metal ion binding"/>
    <property type="evidence" value="ECO:0007669"/>
    <property type="project" value="UniProtKB-KW"/>
</dbReference>
<dbReference type="Pfam" id="PF00376">
    <property type="entry name" value="MerR"/>
    <property type="match status" value="1"/>
</dbReference>
<dbReference type="OrthoDB" id="9802944at2"/>
<keyword evidence="5" id="KW-0805">Transcription regulation</keyword>
<reference evidence="10 11" key="1">
    <citation type="journal article" date="2009" name="Stand. Genomic Sci.">
        <title>Complete genome sequence of Sanguibacter keddieii type strain (ST-74).</title>
        <authorList>
            <person name="Ivanova N."/>
            <person name="Sikorski J."/>
            <person name="Sims D."/>
            <person name="Brettin T."/>
            <person name="Detter J.C."/>
            <person name="Han C."/>
            <person name="Lapidus A."/>
            <person name="Copeland A."/>
            <person name="Glavina Del Rio T."/>
            <person name="Nolan M."/>
            <person name="Chen F."/>
            <person name="Lucas S."/>
            <person name="Tice H."/>
            <person name="Cheng J.F."/>
            <person name="Bruce D."/>
            <person name="Goodwin L."/>
            <person name="Pitluck S."/>
            <person name="Pati A."/>
            <person name="Mavromatis K."/>
            <person name="Chen A."/>
            <person name="Palaniappan K."/>
            <person name="D'haeseleer P."/>
            <person name="Chain P."/>
            <person name="Bristow J."/>
            <person name="Eisen J.A."/>
            <person name="Markowitz V."/>
            <person name="Hugenholtz P."/>
            <person name="Goker M."/>
            <person name="Pukall R."/>
            <person name="Klenk H.P."/>
            <person name="Kyrpides N.C."/>
        </authorList>
    </citation>
    <scope>NUCLEOTIDE SEQUENCE [LARGE SCALE GENOMIC DNA]</scope>
    <source>
        <strain evidence="11">ATCC 51767 / DSM 10542 / NCFB 3025 / ST-74</strain>
    </source>
</reference>
<dbReference type="GO" id="GO:0003700">
    <property type="term" value="F:DNA-binding transcription factor activity"/>
    <property type="evidence" value="ECO:0007669"/>
    <property type="project" value="InterPro"/>
</dbReference>
<protein>
    <submittedName>
        <fullName evidence="10">Redox-sensitive transcriptional activator SoxR</fullName>
    </submittedName>
</protein>
<evidence type="ECO:0000256" key="4">
    <source>
        <dbReference type="ARBA" id="ARBA00023014"/>
    </source>
</evidence>
<dbReference type="PROSITE" id="PS00552">
    <property type="entry name" value="HTH_MERR_1"/>
    <property type="match status" value="1"/>
</dbReference>
<dbReference type="Pfam" id="PF09278">
    <property type="entry name" value="MerR-DNA-bind"/>
    <property type="match status" value="1"/>
</dbReference>
<gene>
    <name evidence="10" type="ordered locus">Sked_36770</name>
</gene>
<dbReference type="PROSITE" id="PS50937">
    <property type="entry name" value="HTH_MERR_2"/>
    <property type="match status" value="1"/>
</dbReference>
<sequence length="167" mass="18560">MADRTSRTADERAPEQLLSIGEVSRRTGVAVSALHYYERIGLIASTRTSGNQRRYRRHMIRRVTLITVGKRLGVPLSDVQDALRTVPLDSTPSHDDWQRASRQWKSVLEQRRRAIEQLEHELTGCIGCGCLSMKSCLLLNPQDSLGDDGAGARRLDLPGEAPQATSP</sequence>
<dbReference type="HOGENOM" id="CLU_060077_5_1_11"/>
<evidence type="ECO:0000256" key="7">
    <source>
        <dbReference type="ARBA" id="ARBA00023163"/>
    </source>
</evidence>